<sequence>MFSASRATNVIFYAMTQGSLSKKFRGITFSSTILLPKGTSSRVTTSNLFNRL</sequence>
<dbReference type="EMBL" id="KN832882">
    <property type="protein sequence ID" value="KIM97537.1"/>
    <property type="molecule type" value="Genomic_DNA"/>
</dbReference>
<dbReference type="Proteomes" id="UP000054321">
    <property type="component" value="Unassembled WGS sequence"/>
</dbReference>
<evidence type="ECO:0000313" key="1">
    <source>
        <dbReference type="EMBL" id="KIM97537.1"/>
    </source>
</evidence>
<evidence type="ECO:0000313" key="2">
    <source>
        <dbReference type="Proteomes" id="UP000054321"/>
    </source>
</evidence>
<dbReference type="HOGENOM" id="CLU_3087834_0_0_1"/>
<reference evidence="2" key="2">
    <citation type="submission" date="2015-01" db="EMBL/GenBank/DDBJ databases">
        <title>Evolutionary Origins and Diversification of the Mycorrhizal Mutualists.</title>
        <authorList>
            <consortium name="DOE Joint Genome Institute"/>
            <consortium name="Mycorrhizal Genomics Consortium"/>
            <person name="Kohler A."/>
            <person name="Kuo A."/>
            <person name="Nagy L.G."/>
            <person name="Floudas D."/>
            <person name="Copeland A."/>
            <person name="Barry K.W."/>
            <person name="Cichocki N."/>
            <person name="Veneault-Fourrey C."/>
            <person name="LaButti K."/>
            <person name="Lindquist E.A."/>
            <person name="Lipzen A."/>
            <person name="Lundell T."/>
            <person name="Morin E."/>
            <person name="Murat C."/>
            <person name="Riley R."/>
            <person name="Ohm R."/>
            <person name="Sun H."/>
            <person name="Tunlid A."/>
            <person name="Henrissat B."/>
            <person name="Grigoriev I.V."/>
            <person name="Hibbett D.S."/>
            <person name="Martin F."/>
        </authorList>
    </citation>
    <scope>NUCLEOTIDE SEQUENCE [LARGE SCALE GENOMIC DNA]</scope>
    <source>
        <strain evidence="2">Zn</strain>
    </source>
</reference>
<protein>
    <submittedName>
        <fullName evidence="1">Uncharacterized protein</fullName>
    </submittedName>
</protein>
<name>A0A0C3D6K3_OIDMZ</name>
<accession>A0A0C3D6K3</accession>
<dbReference type="AlphaFoldDB" id="A0A0C3D6K3"/>
<gene>
    <name evidence="1" type="ORF">OIDMADRAFT_20604</name>
</gene>
<dbReference type="InParanoid" id="A0A0C3D6K3"/>
<organism evidence="1 2">
    <name type="scientific">Oidiodendron maius (strain Zn)</name>
    <dbReference type="NCBI Taxonomy" id="913774"/>
    <lineage>
        <taxon>Eukaryota</taxon>
        <taxon>Fungi</taxon>
        <taxon>Dikarya</taxon>
        <taxon>Ascomycota</taxon>
        <taxon>Pezizomycotina</taxon>
        <taxon>Leotiomycetes</taxon>
        <taxon>Leotiomycetes incertae sedis</taxon>
        <taxon>Myxotrichaceae</taxon>
        <taxon>Oidiodendron</taxon>
    </lineage>
</organism>
<keyword evidence="2" id="KW-1185">Reference proteome</keyword>
<reference evidence="1 2" key="1">
    <citation type="submission" date="2014-04" db="EMBL/GenBank/DDBJ databases">
        <authorList>
            <consortium name="DOE Joint Genome Institute"/>
            <person name="Kuo A."/>
            <person name="Martino E."/>
            <person name="Perotto S."/>
            <person name="Kohler A."/>
            <person name="Nagy L.G."/>
            <person name="Floudas D."/>
            <person name="Copeland A."/>
            <person name="Barry K.W."/>
            <person name="Cichocki N."/>
            <person name="Veneault-Fourrey C."/>
            <person name="LaButti K."/>
            <person name="Lindquist E.A."/>
            <person name="Lipzen A."/>
            <person name="Lundell T."/>
            <person name="Morin E."/>
            <person name="Murat C."/>
            <person name="Sun H."/>
            <person name="Tunlid A."/>
            <person name="Henrissat B."/>
            <person name="Grigoriev I.V."/>
            <person name="Hibbett D.S."/>
            <person name="Martin F."/>
            <person name="Nordberg H.P."/>
            <person name="Cantor M.N."/>
            <person name="Hua S.X."/>
        </authorList>
    </citation>
    <scope>NUCLEOTIDE SEQUENCE [LARGE SCALE GENOMIC DNA]</scope>
    <source>
        <strain evidence="1 2">Zn</strain>
    </source>
</reference>
<proteinExistence type="predicted"/>